<protein>
    <submittedName>
        <fullName evidence="3">Protein-glutamine gamma-glutamyltransferase</fullName>
    </submittedName>
</protein>
<feature type="transmembrane region" description="Helical" evidence="1">
    <location>
        <begin position="106"/>
        <end position="123"/>
    </location>
</feature>
<reference evidence="3" key="1">
    <citation type="journal article" date="2014" name="Int. J. Syst. Evol. Microbiol.">
        <title>Complete genome sequence of Corynebacterium casei LMG S-19264T (=DSM 44701T), isolated from a smear-ripened cheese.</title>
        <authorList>
            <consortium name="US DOE Joint Genome Institute (JGI-PGF)"/>
            <person name="Walter F."/>
            <person name="Albersmeier A."/>
            <person name="Kalinowski J."/>
            <person name="Ruckert C."/>
        </authorList>
    </citation>
    <scope>NUCLEOTIDE SEQUENCE</scope>
    <source>
        <strain evidence="3">NBRC 110071</strain>
    </source>
</reference>
<comment type="caution">
    <text evidence="3">The sequence shown here is derived from an EMBL/GenBank/DDBJ whole genome shotgun (WGS) entry which is preliminary data.</text>
</comment>
<dbReference type="PANTHER" id="PTHR42736:SF1">
    <property type="entry name" value="PROTEIN-GLUTAMINE GAMMA-GLUTAMYLTRANSFERASE"/>
    <property type="match status" value="1"/>
</dbReference>
<feature type="transmembrane region" description="Helical" evidence="1">
    <location>
        <begin position="70"/>
        <end position="94"/>
    </location>
</feature>
<dbReference type="Pfam" id="PF11992">
    <property type="entry name" value="TgpA_N"/>
    <property type="match status" value="1"/>
</dbReference>
<feature type="transmembrane region" description="Helical" evidence="1">
    <location>
        <begin position="162"/>
        <end position="180"/>
    </location>
</feature>
<dbReference type="InterPro" id="IPR021878">
    <property type="entry name" value="TgpA_N"/>
</dbReference>
<dbReference type="SMART" id="SM00460">
    <property type="entry name" value="TGc"/>
    <property type="match status" value="1"/>
</dbReference>
<keyword evidence="1" id="KW-1133">Transmembrane helix</keyword>
<proteinExistence type="predicted"/>
<feature type="transmembrane region" description="Helical" evidence="1">
    <location>
        <begin position="6"/>
        <end position="26"/>
    </location>
</feature>
<dbReference type="EMBL" id="BSNM01000011">
    <property type="protein sequence ID" value="GLQ30925.1"/>
    <property type="molecule type" value="Genomic_DNA"/>
</dbReference>
<dbReference type="AlphaFoldDB" id="A0AA37W5T4"/>
<dbReference type="SUPFAM" id="SSF54001">
    <property type="entry name" value="Cysteine proteinases"/>
    <property type="match status" value="1"/>
</dbReference>
<dbReference type="RefSeq" id="WP_284380358.1">
    <property type="nucleotide sequence ID" value="NZ_BSNM01000011.1"/>
</dbReference>
<evidence type="ECO:0000259" key="2">
    <source>
        <dbReference type="SMART" id="SM00460"/>
    </source>
</evidence>
<dbReference type="InterPro" id="IPR052901">
    <property type="entry name" value="Bact_TGase-like"/>
</dbReference>
<dbReference type="InterPro" id="IPR038765">
    <property type="entry name" value="Papain-like_cys_pep_sf"/>
</dbReference>
<accession>A0AA37W5T4</accession>
<keyword evidence="4" id="KW-1185">Reference proteome</keyword>
<dbReference type="Proteomes" id="UP001161389">
    <property type="component" value="Unassembled WGS sequence"/>
</dbReference>
<dbReference type="Pfam" id="PF01841">
    <property type="entry name" value="Transglut_core"/>
    <property type="match status" value="1"/>
</dbReference>
<reference evidence="3" key="2">
    <citation type="submission" date="2023-01" db="EMBL/GenBank/DDBJ databases">
        <title>Draft genome sequence of Litoribrevibacter albus strain NBRC 110071.</title>
        <authorList>
            <person name="Sun Q."/>
            <person name="Mori K."/>
        </authorList>
    </citation>
    <scope>NUCLEOTIDE SEQUENCE</scope>
    <source>
        <strain evidence="3">NBRC 110071</strain>
    </source>
</reference>
<feature type="transmembrane region" description="Helical" evidence="1">
    <location>
        <begin position="129"/>
        <end position="150"/>
    </location>
</feature>
<feature type="transmembrane region" description="Helical" evidence="1">
    <location>
        <begin position="560"/>
        <end position="583"/>
    </location>
</feature>
<evidence type="ECO:0000313" key="3">
    <source>
        <dbReference type="EMBL" id="GLQ30925.1"/>
    </source>
</evidence>
<keyword evidence="1" id="KW-0812">Transmembrane</keyword>
<dbReference type="PANTHER" id="PTHR42736">
    <property type="entry name" value="PROTEIN-GLUTAMINE GAMMA-GLUTAMYLTRANSFERASE"/>
    <property type="match status" value="1"/>
</dbReference>
<dbReference type="InterPro" id="IPR002931">
    <property type="entry name" value="Transglutaminase-like"/>
</dbReference>
<sequence length="687" mass="78923">MNQLDQVLTVSALRWMLLAQALSLGMHLIRMPYGLMALLGLCLIWRFQIIRGRWRFPNNSVKVMLATTGLIVLVLSFHKLSVMAAVSFLLLAYGLKLIELHTQRDAFISLFLSYLVVAVVFLFDTSLSTASLAFVVCVIITCALIAMHSIKERSTVELVRQSSLYWLSAIPLMIIFFVFFPRMAPLWSLDLGSGAKTGLSDNISPGDIARLTQSDELVFRAKFDQGLPIPPEQLYWRAFVLDKTDGRGWQRSKGVDYIGNHIDWYGDPVSNWQQHMSIQGPFYPYDVILEPTQQRWLYSLDGSLPQQRNVGLTQDFMLEYNKPIRQVLRYRSQLPAQVIREPRLARWRTARELQLPENENPRTKALAQQFWQKTGDVEGFISTALAYFVENQFSYTLKPPVLGEKANDEFLFETRKGFCGHYAGALALLARYAGIPARVVAGYLGGEWNNAANYLTVRQYDAHAWAEIWVPQKGWVKVDPTSVIAPDRVELGLAEAMREEGSFLENSLFSPHRYQGLAVMDSIRKFVDNINYQWSLRVVGFDVNKQAGIFSDLIKQWGRYSWLLIGGFILLALALPLILWGGFQLIKGLRRKRTIKQKFEDKLVNTIIKKSNYANAYGLIKSDVRHWTPREMFEHLRTSFPEQSQQIGWLSMRYEELCYGDMASLGEEDSLNQWRFMYKQLKQLEIK</sequence>
<evidence type="ECO:0000313" key="4">
    <source>
        <dbReference type="Proteomes" id="UP001161389"/>
    </source>
</evidence>
<dbReference type="Gene3D" id="3.10.620.30">
    <property type="match status" value="1"/>
</dbReference>
<evidence type="ECO:0000256" key="1">
    <source>
        <dbReference type="SAM" id="Phobius"/>
    </source>
</evidence>
<gene>
    <name evidence="3" type="primary">tgpA</name>
    <name evidence="3" type="ORF">GCM10007876_14040</name>
</gene>
<keyword evidence="1" id="KW-0472">Membrane</keyword>
<organism evidence="3 4">
    <name type="scientific">Litoribrevibacter albus</name>
    <dbReference type="NCBI Taxonomy" id="1473156"/>
    <lineage>
        <taxon>Bacteria</taxon>
        <taxon>Pseudomonadati</taxon>
        <taxon>Pseudomonadota</taxon>
        <taxon>Gammaproteobacteria</taxon>
        <taxon>Oceanospirillales</taxon>
        <taxon>Oceanospirillaceae</taxon>
        <taxon>Litoribrevibacter</taxon>
    </lineage>
</organism>
<feature type="domain" description="Transglutaminase-like" evidence="2">
    <location>
        <begin position="411"/>
        <end position="482"/>
    </location>
</feature>
<name>A0AA37W5T4_9GAMM</name>